<feature type="domain" description="Thioredoxin" evidence="7">
    <location>
        <begin position="502"/>
        <end position="694"/>
    </location>
</feature>
<keyword evidence="6" id="KW-0472">Membrane</keyword>
<dbReference type="EMBL" id="VOSM01000005">
    <property type="protein sequence ID" value="TXD36657.1"/>
    <property type="molecule type" value="Genomic_DNA"/>
</dbReference>
<proteinExistence type="inferred from homology"/>
<dbReference type="AlphaFoldDB" id="A0A5C6XBQ3"/>
<evidence type="ECO:0000256" key="4">
    <source>
        <dbReference type="ARBA" id="ARBA00023157"/>
    </source>
</evidence>
<dbReference type="Proteomes" id="UP000321412">
    <property type="component" value="Unassembled WGS sequence"/>
</dbReference>
<dbReference type="SUPFAM" id="SSF52833">
    <property type="entry name" value="Thioredoxin-like"/>
    <property type="match status" value="3"/>
</dbReference>
<dbReference type="PANTHER" id="PTHR13887">
    <property type="entry name" value="GLUTATHIONE S-TRANSFERASE KAPPA"/>
    <property type="match status" value="1"/>
</dbReference>
<reference evidence="8 9" key="1">
    <citation type="submission" date="2019-08" db="EMBL/GenBank/DDBJ databases">
        <title>Bradymonadales sp. TMQ4.</title>
        <authorList>
            <person name="Liang Q."/>
        </authorList>
    </citation>
    <scope>NUCLEOTIDE SEQUENCE [LARGE SCALE GENOMIC DNA]</scope>
    <source>
        <strain evidence="8 9">TMQ4</strain>
    </source>
</reference>
<evidence type="ECO:0000256" key="6">
    <source>
        <dbReference type="SAM" id="Phobius"/>
    </source>
</evidence>
<feature type="transmembrane region" description="Helical" evidence="6">
    <location>
        <begin position="42"/>
        <end position="61"/>
    </location>
</feature>
<keyword evidence="9" id="KW-1185">Reference proteome</keyword>
<keyword evidence="4" id="KW-1015">Disulfide bond</keyword>
<comment type="caution">
    <text evidence="8">The sequence shown here is derived from an EMBL/GenBank/DDBJ whole genome shotgun (WGS) entry which is preliminary data.</text>
</comment>
<organism evidence="8 9">
    <name type="scientific">Lujinxingia vulgaris</name>
    <dbReference type="NCBI Taxonomy" id="2600176"/>
    <lineage>
        <taxon>Bacteria</taxon>
        <taxon>Deltaproteobacteria</taxon>
        <taxon>Bradymonadales</taxon>
        <taxon>Lujinxingiaceae</taxon>
        <taxon>Lujinxingia</taxon>
    </lineage>
</organism>
<evidence type="ECO:0000313" key="8">
    <source>
        <dbReference type="EMBL" id="TXD36657.1"/>
    </source>
</evidence>
<sequence>MLTYQHVFVSRFGELCAAPDLPPNLNIRSRPMAGHSQQSNGVGALMLIAVAVICLGIGFFIGKNNVTPTAGDAPGAAVASSANAGKDSAKIPVGDSPTYGPANAPVTIVEFTSMQCPFCGRAAGTLKELADKYPNDVRLVFKNFPLSFQAQAKDGARVVMAAERQGKFWEMKEKMFSDLQAYRSGDVKDLGAKYAAELGMDVEKFKADYDDPAIVATIDEDQKLGESLGVRGTPHFFVNGEVVNGAQPLARFEEIVKKQLGEVEEMLAAGTSRDGIYAAMVDKNFKSAPAPQQAERQPEPATEVHMVPVRDADYTKGASADQALVTIMEFSSFQCPFCARGSETIKQLVEKYPNQVRVVFKHFPLGFQQQSEPAARASVAAGNQGKFWEMYELLYDNQRALGEAKFEELAGQLGLNMDKFKADYAAPATAEIVKQAQRDGQSAGIRGTPGFLVNGIKVVGAQPLAVFEDHVKKQVEIAEKIKSDRNLSGDALYEAVVEYNKENVAEAAPAAPERPAAPAPKIDDDALSVGNSHTYGPANAPVTIYEFSSFQCPFCARGAETLDRVKEEYGDKVRVVYKNFPLPFQAQSEPAARAALAAGKQGKFWEMYHLLYENQRSFREDGLWDRLAGELGLNMDKFKADFEDPAIAQQVKDESEEGRSVGVTGTPAFFVNGTRVTGAQPFEKFKELIDAELEG</sequence>
<comment type="similarity">
    <text evidence="1">Belongs to the thioredoxin family. DsbA subfamily.</text>
</comment>
<feature type="domain" description="Thioredoxin" evidence="7">
    <location>
        <begin position="67"/>
        <end position="261"/>
    </location>
</feature>
<evidence type="ECO:0000256" key="5">
    <source>
        <dbReference type="ARBA" id="ARBA00023284"/>
    </source>
</evidence>
<dbReference type="Pfam" id="PF13462">
    <property type="entry name" value="Thioredoxin_4"/>
    <property type="match status" value="2"/>
</dbReference>
<dbReference type="InterPro" id="IPR001853">
    <property type="entry name" value="DSBA-like_thioredoxin_dom"/>
</dbReference>
<dbReference type="GO" id="GO:0016491">
    <property type="term" value="F:oxidoreductase activity"/>
    <property type="evidence" value="ECO:0007669"/>
    <property type="project" value="UniProtKB-KW"/>
</dbReference>
<evidence type="ECO:0000259" key="7">
    <source>
        <dbReference type="PROSITE" id="PS51352"/>
    </source>
</evidence>
<protein>
    <submittedName>
        <fullName evidence="8">Thioredoxin</fullName>
    </submittedName>
</protein>
<dbReference type="OrthoDB" id="9784686at2"/>
<name>A0A5C6XBQ3_9DELT</name>
<dbReference type="PANTHER" id="PTHR13887:SF14">
    <property type="entry name" value="DISULFIDE BOND FORMATION PROTEIN D"/>
    <property type="match status" value="1"/>
</dbReference>
<gene>
    <name evidence="8" type="ORF">FRC98_12570</name>
</gene>
<keyword evidence="3" id="KW-0560">Oxidoreductase</keyword>
<evidence type="ECO:0000313" key="9">
    <source>
        <dbReference type="Proteomes" id="UP000321412"/>
    </source>
</evidence>
<keyword evidence="2" id="KW-0732">Signal</keyword>
<evidence type="ECO:0000256" key="1">
    <source>
        <dbReference type="ARBA" id="ARBA00005791"/>
    </source>
</evidence>
<feature type="domain" description="Thioredoxin" evidence="7">
    <location>
        <begin position="288"/>
        <end position="476"/>
    </location>
</feature>
<keyword evidence="6" id="KW-1133">Transmembrane helix</keyword>
<dbReference type="InterPro" id="IPR012336">
    <property type="entry name" value="Thioredoxin-like_fold"/>
</dbReference>
<dbReference type="Gene3D" id="3.40.30.10">
    <property type="entry name" value="Glutaredoxin"/>
    <property type="match status" value="3"/>
</dbReference>
<keyword evidence="6" id="KW-0812">Transmembrane</keyword>
<keyword evidence="5" id="KW-0676">Redox-active center</keyword>
<dbReference type="PROSITE" id="PS51352">
    <property type="entry name" value="THIOREDOXIN_2"/>
    <property type="match status" value="3"/>
</dbReference>
<evidence type="ECO:0000256" key="2">
    <source>
        <dbReference type="ARBA" id="ARBA00022729"/>
    </source>
</evidence>
<dbReference type="Pfam" id="PF01323">
    <property type="entry name" value="DSBA"/>
    <property type="match status" value="1"/>
</dbReference>
<evidence type="ECO:0000256" key="3">
    <source>
        <dbReference type="ARBA" id="ARBA00023002"/>
    </source>
</evidence>
<dbReference type="InterPro" id="IPR013766">
    <property type="entry name" value="Thioredoxin_domain"/>
</dbReference>
<dbReference type="InterPro" id="IPR036249">
    <property type="entry name" value="Thioredoxin-like_sf"/>
</dbReference>
<accession>A0A5C6XBQ3</accession>